<dbReference type="GO" id="GO:0030246">
    <property type="term" value="F:carbohydrate binding"/>
    <property type="evidence" value="ECO:0007669"/>
    <property type="project" value="UniProtKB-KW"/>
</dbReference>
<dbReference type="Pfam" id="PF00059">
    <property type="entry name" value="Lectin_C"/>
    <property type="match status" value="1"/>
</dbReference>
<evidence type="ECO:0000256" key="3">
    <source>
        <dbReference type="ARBA" id="ARBA00022734"/>
    </source>
</evidence>
<name>A0A8S3PYY4_MYTED</name>
<accession>A0A8S3PYY4</accession>
<proteinExistence type="predicted"/>
<sequence>MMDVTEIDFLEAHWDNTVDDVTLSQICNDIENENTAVEKLEDLSLSQVMDMYEVNAEMDKMIDTPGSFDLMEVEITPENVIEQLEKALDSLHTSRYSFVDDASVGTLIKSTESKNTRKNTNWSIATFNDWRGERMMKTNCAIPELLNFTAMDINQWLSKFAIETRRKDGKPYPPRTLYILCVGLLRCLRENGVNLNFLDERDSRFYEFRRALSARMIELTAQGVGTTTKQAEPISKETEKHLWDKGLLGKTTAKSMTNTMFYYNSKLFGLRGVDEHKHLNTDQFDLGVDQRGKYITFNGRASKTYKGGLNQRHLSAKNIKHYFQNDELYEIYEYYFQLVGSLKGNCFYRRPLDSKNGVKFGEQPIGVNKLSSIMKTMCADAGVEGYFTNHSGKRTCATTLYQAGIPEQEIMYRTGHRSVESVRKYKRAADDMLKDISNVLEPEAIPVKKMRCETVTSPSVTSENETDVISNINIPCGAHTCINCDCHTGWIHFQNSCYLFGNDKLNWYEASSSCLSHHADLVKVETVDEETFLKTTARALGTHFWLGARDDVTEGSWVWSADDSDLDYTDWYPAQPNNYLVEEDCLELSGVHNWQWNDAPCKTFLIQFICEKRQVFPFFKKYFSKPR</sequence>
<dbReference type="InterPro" id="IPR011010">
    <property type="entry name" value="DNA_brk_join_enz"/>
</dbReference>
<dbReference type="Gene3D" id="3.10.100.10">
    <property type="entry name" value="Mannose-Binding Protein A, subunit A"/>
    <property type="match status" value="1"/>
</dbReference>
<dbReference type="AlphaFoldDB" id="A0A8S3PYY4"/>
<evidence type="ECO:0000256" key="6">
    <source>
        <dbReference type="ARBA" id="ARBA00023172"/>
    </source>
</evidence>
<dbReference type="SMART" id="SM00034">
    <property type="entry name" value="CLECT"/>
    <property type="match status" value="1"/>
</dbReference>
<dbReference type="Pfam" id="PF12012">
    <property type="entry name" value="DUF3504"/>
    <property type="match status" value="1"/>
</dbReference>
<keyword evidence="6" id="KW-0233">DNA recombination</keyword>
<dbReference type="GO" id="GO:0006310">
    <property type="term" value="P:DNA recombination"/>
    <property type="evidence" value="ECO:0007669"/>
    <property type="project" value="UniProtKB-KW"/>
</dbReference>
<comment type="caution">
    <text evidence="8">The sequence shown here is derived from an EMBL/GenBank/DDBJ whole genome shotgun (WGS) entry which is preliminary data.</text>
</comment>
<dbReference type="SUPFAM" id="SSF56349">
    <property type="entry name" value="DNA breaking-rejoining enzymes"/>
    <property type="match status" value="1"/>
</dbReference>
<keyword evidence="5" id="KW-1015">Disulfide bond</keyword>
<dbReference type="SUPFAM" id="SSF56436">
    <property type="entry name" value="C-type lectin-like"/>
    <property type="match status" value="1"/>
</dbReference>
<dbReference type="Gene3D" id="1.10.443.10">
    <property type="entry name" value="Intergrase catalytic core"/>
    <property type="match status" value="1"/>
</dbReference>
<keyword evidence="9" id="KW-1185">Reference proteome</keyword>
<keyword evidence="4" id="KW-0832">Ubl conjugation</keyword>
<evidence type="ECO:0000259" key="7">
    <source>
        <dbReference type="PROSITE" id="PS50041"/>
    </source>
</evidence>
<keyword evidence="2" id="KW-0597">Phosphoprotein</keyword>
<dbReference type="OrthoDB" id="6057938at2759"/>
<dbReference type="PROSITE" id="PS00615">
    <property type="entry name" value="C_TYPE_LECTIN_1"/>
    <property type="match status" value="1"/>
</dbReference>
<dbReference type="CDD" id="cd03590">
    <property type="entry name" value="CLECT_DC-SIGN_like"/>
    <property type="match status" value="1"/>
</dbReference>
<protein>
    <recommendedName>
        <fullName evidence="7">C-type lectin domain-containing protein</fullName>
    </recommendedName>
</protein>
<dbReference type="Pfam" id="PF25561">
    <property type="entry name" value="QRICH1"/>
    <property type="match status" value="1"/>
</dbReference>
<dbReference type="InterPro" id="IPR016187">
    <property type="entry name" value="CTDL_fold"/>
</dbReference>
<evidence type="ECO:0000313" key="9">
    <source>
        <dbReference type="Proteomes" id="UP000683360"/>
    </source>
</evidence>
<dbReference type="InterPro" id="IPR016186">
    <property type="entry name" value="C-type_lectin-like/link_sf"/>
</dbReference>
<evidence type="ECO:0000313" key="8">
    <source>
        <dbReference type="EMBL" id="CAG2188876.1"/>
    </source>
</evidence>
<keyword evidence="1" id="KW-1017">Isopeptide bond</keyword>
<evidence type="ECO:0000256" key="4">
    <source>
        <dbReference type="ARBA" id="ARBA00022843"/>
    </source>
</evidence>
<dbReference type="PROSITE" id="PS50041">
    <property type="entry name" value="C_TYPE_LECTIN_2"/>
    <property type="match status" value="1"/>
</dbReference>
<dbReference type="GO" id="GO:0003677">
    <property type="term" value="F:DNA binding"/>
    <property type="evidence" value="ECO:0007669"/>
    <property type="project" value="InterPro"/>
</dbReference>
<dbReference type="InterPro" id="IPR018378">
    <property type="entry name" value="C-type_lectin_CS"/>
</dbReference>
<dbReference type="InterPro" id="IPR001304">
    <property type="entry name" value="C-type_lectin-like"/>
</dbReference>
<dbReference type="InterPro" id="IPR033989">
    <property type="entry name" value="CD209-like_CTLD"/>
</dbReference>
<evidence type="ECO:0000256" key="5">
    <source>
        <dbReference type="ARBA" id="ARBA00023157"/>
    </source>
</evidence>
<dbReference type="Proteomes" id="UP000683360">
    <property type="component" value="Unassembled WGS sequence"/>
</dbReference>
<dbReference type="InterPro" id="IPR052787">
    <property type="entry name" value="MAVS"/>
</dbReference>
<evidence type="ECO:0000256" key="2">
    <source>
        <dbReference type="ARBA" id="ARBA00022553"/>
    </source>
</evidence>
<dbReference type="EMBL" id="CAJPWZ010000276">
    <property type="protein sequence ID" value="CAG2188876.1"/>
    <property type="molecule type" value="Genomic_DNA"/>
</dbReference>
<keyword evidence="3" id="KW-0430">Lectin</keyword>
<dbReference type="PANTHER" id="PTHR21446:SF13">
    <property type="entry name" value="DUF3504 DOMAIN-CONTAINING PROTEIN"/>
    <property type="match status" value="1"/>
</dbReference>
<feature type="domain" description="C-type lectin" evidence="7">
    <location>
        <begin position="493"/>
        <end position="601"/>
    </location>
</feature>
<dbReference type="PANTHER" id="PTHR21446">
    <property type="entry name" value="DUF3504 DOMAIN-CONTAINING PROTEIN"/>
    <property type="match status" value="1"/>
</dbReference>
<dbReference type="InterPro" id="IPR013762">
    <property type="entry name" value="Integrase-like_cat_sf"/>
</dbReference>
<dbReference type="InterPro" id="IPR021893">
    <property type="entry name" value="ZMYM2-like_C"/>
</dbReference>
<reference evidence="8" key="1">
    <citation type="submission" date="2021-03" db="EMBL/GenBank/DDBJ databases">
        <authorList>
            <person name="Bekaert M."/>
        </authorList>
    </citation>
    <scope>NUCLEOTIDE SEQUENCE</scope>
</reference>
<dbReference type="InterPro" id="IPR057926">
    <property type="entry name" value="QRICH1_dom"/>
</dbReference>
<dbReference type="GO" id="GO:0015074">
    <property type="term" value="P:DNA integration"/>
    <property type="evidence" value="ECO:0007669"/>
    <property type="project" value="InterPro"/>
</dbReference>
<organism evidence="8 9">
    <name type="scientific">Mytilus edulis</name>
    <name type="common">Blue mussel</name>
    <dbReference type="NCBI Taxonomy" id="6550"/>
    <lineage>
        <taxon>Eukaryota</taxon>
        <taxon>Metazoa</taxon>
        <taxon>Spiralia</taxon>
        <taxon>Lophotrochozoa</taxon>
        <taxon>Mollusca</taxon>
        <taxon>Bivalvia</taxon>
        <taxon>Autobranchia</taxon>
        <taxon>Pteriomorphia</taxon>
        <taxon>Mytilida</taxon>
        <taxon>Mytiloidea</taxon>
        <taxon>Mytilidae</taxon>
        <taxon>Mytilinae</taxon>
        <taxon>Mytilus</taxon>
    </lineage>
</organism>
<gene>
    <name evidence="8" type="ORF">MEDL_4287</name>
</gene>
<evidence type="ECO:0000256" key="1">
    <source>
        <dbReference type="ARBA" id="ARBA00022499"/>
    </source>
</evidence>